<comment type="caution">
    <text evidence="2">The sequence shown here is derived from an EMBL/GenBank/DDBJ whole genome shotgun (WGS) entry which is preliminary data.</text>
</comment>
<reference evidence="2" key="1">
    <citation type="submission" date="2023-07" db="EMBL/GenBank/DDBJ databases">
        <title>Chromosome-level Genome Assembly of Striped Snakehead (Channa striata).</title>
        <authorList>
            <person name="Liu H."/>
        </authorList>
    </citation>
    <scope>NUCLEOTIDE SEQUENCE</scope>
    <source>
        <strain evidence="2">Gz</strain>
        <tissue evidence="2">Muscle</tissue>
    </source>
</reference>
<organism evidence="2 3">
    <name type="scientific">Channa striata</name>
    <name type="common">Snakehead murrel</name>
    <name type="synonym">Ophicephalus striatus</name>
    <dbReference type="NCBI Taxonomy" id="64152"/>
    <lineage>
        <taxon>Eukaryota</taxon>
        <taxon>Metazoa</taxon>
        <taxon>Chordata</taxon>
        <taxon>Craniata</taxon>
        <taxon>Vertebrata</taxon>
        <taxon>Euteleostomi</taxon>
        <taxon>Actinopterygii</taxon>
        <taxon>Neopterygii</taxon>
        <taxon>Teleostei</taxon>
        <taxon>Neoteleostei</taxon>
        <taxon>Acanthomorphata</taxon>
        <taxon>Anabantaria</taxon>
        <taxon>Anabantiformes</taxon>
        <taxon>Channoidei</taxon>
        <taxon>Channidae</taxon>
        <taxon>Channa</taxon>
    </lineage>
</organism>
<feature type="region of interest" description="Disordered" evidence="1">
    <location>
        <begin position="1"/>
        <end position="24"/>
    </location>
</feature>
<keyword evidence="3" id="KW-1185">Reference proteome</keyword>
<proteinExistence type="predicted"/>
<protein>
    <submittedName>
        <fullName evidence="2">Uncharacterized protein</fullName>
    </submittedName>
</protein>
<accession>A0AA88MIY4</accession>
<dbReference type="Proteomes" id="UP001187415">
    <property type="component" value="Unassembled WGS sequence"/>
</dbReference>
<feature type="compositionally biased region" description="Basic and acidic residues" evidence="1">
    <location>
        <begin position="79"/>
        <end position="94"/>
    </location>
</feature>
<evidence type="ECO:0000313" key="2">
    <source>
        <dbReference type="EMBL" id="KAK2839477.1"/>
    </source>
</evidence>
<dbReference type="EMBL" id="JAUPFM010000010">
    <property type="protein sequence ID" value="KAK2839477.1"/>
    <property type="molecule type" value="Genomic_DNA"/>
</dbReference>
<evidence type="ECO:0000256" key="1">
    <source>
        <dbReference type="SAM" id="MobiDB-lite"/>
    </source>
</evidence>
<feature type="compositionally biased region" description="Basic and acidic residues" evidence="1">
    <location>
        <begin position="1"/>
        <end position="10"/>
    </location>
</feature>
<sequence>MRVGADDRTPKVTAAEKGSRGGARGCFWDPLKPLTPFELQARAKRPSHLPPESNSMLHALGHGVRQIQEEPLRSPTCKLHGEGGGKIQVDEGRESLLGPVRNGLCGQLPSGQPSAAGVRPEALRGDRGAGRAAVGGG</sequence>
<name>A0AA88MIY4_CHASR</name>
<evidence type="ECO:0000313" key="3">
    <source>
        <dbReference type="Proteomes" id="UP001187415"/>
    </source>
</evidence>
<gene>
    <name evidence="2" type="ORF">Q5P01_013217</name>
</gene>
<dbReference type="AlphaFoldDB" id="A0AA88MIY4"/>
<feature type="region of interest" description="Disordered" evidence="1">
    <location>
        <begin position="64"/>
        <end position="137"/>
    </location>
</feature>